<evidence type="ECO:0000256" key="5">
    <source>
        <dbReference type="ARBA" id="ARBA00022801"/>
    </source>
</evidence>
<dbReference type="EC" id="3.1.-.-" evidence="7"/>
<organism evidence="8 9">
    <name type="scientific">Candidatus Ornithobacterium hominis</name>
    <dbReference type="NCBI Taxonomy" id="2497989"/>
    <lineage>
        <taxon>Bacteria</taxon>
        <taxon>Pseudomonadati</taxon>
        <taxon>Bacteroidota</taxon>
        <taxon>Flavobacteriia</taxon>
        <taxon>Flavobacteriales</taxon>
        <taxon>Weeksellaceae</taxon>
        <taxon>Ornithobacterium</taxon>
    </lineage>
</organism>
<keyword evidence="7" id="KW-0963">Cytoplasm</keyword>
<proteinExistence type="inferred from homology"/>
<dbReference type="GO" id="GO:0004521">
    <property type="term" value="F:RNA endonuclease activity"/>
    <property type="evidence" value="ECO:0007669"/>
    <property type="project" value="UniProtKB-UniRule"/>
</dbReference>
<reference evidence="8 9" key="1">
    <citation type="submission" date="2018-09" db="EMBL/GenBank/DDBJ databases">
        <authorList>
            <consortium name="Pathogen Informatics"/>
        </authorList>
    </citation>
    <scope>NUCLEOTIDE SEQUENCE [LARGE SCALE GENOMIC DNA]</scope>
    <source>
        <strain evidence="8 9">OH-22767</strain>
    </source>
</reference>
<evidence type="ECO:0000256" key="3">
    <source>
        <dbReference type="ARBA" id="ARBA00022723"/>
    </source>
</evidence>
<comment type="function">
    <text evidence="7">Single strand-specific metallo-endoribonuclease involved in late-stage 70S ribosome quality control and in maturation of the 3' terminus of the 16S rRNA.</text>
</comment>
<evidence type="ECO:0000313" key="8">
    <source>
        <dbReference type="EMBL" id="SZD71269.1"/>
    </source>
</evidence>
<dbReference type="InterPro" id="IPR002036">
    <property type="entry name" value="YbeY"/>
</dbReference>
<dbReference type="InterPro" id="IPR020549">
    <property type="entry name" value="YbeY_CS"/>
</dbReference>
<dbReference type="InterPro" id="IPR023091">
    <property type="entry name" value="MetalPrtase_cat_dom_sf_prd"/>
</dbReference>
<dbReference type="GO" id="GO:0006364">
    <property type="term" value="P:rRNA processing"/>
    <property type="evidence" value="ECO:0007669"/>
    <property type="project" value="UniProtKB-UniRule"/>
</dbReference>
<dbReference type="HAMAP" id="MF_00009">
    <property type="entry name" value="Endoribonucl_YbeY"/>
    <property type="match status" value="1"/>
</dbReference>
<evidence type="ECO:0000256" key="1">
    <source>
        <dbReference type="ARBA" id="ARBA00010875"/>
    </source>
</evidence>
<dbReference type="Pfam" id="PF02130">
    <property type="entry name" value="YbeY"/>
    <property type="match status" value="1"/>
</dbReference>
<keyword evidence="5 7" id="KW-0378">Hydrolase</keyword>
<keyword evidence="7" id="KW-0698">rRNA processing</keyword>
<dbReference type="PANTHER" id="PTHR46986:SF1">
    <property type="entry name" value="ENDORIBONUCLEASE YBEY, CHLOROPLASTIC"/>
    <property type="match status" value="1"/>
</dbReference>
<evidence type="ECO:0000256" key="7">
    <source>
        <dbReference type="HAMAP-Rule" id="MF_00009"/>
    </source>
</evidence>
<keyword evidence="7" id="KW-0690">Ribosome biogenesis</keyword>
<dbReference type="Gene3D" id="3.40.390.30">
    <property type="entry name" value="Metalloproteases ('zincins'), catalytic domain"/>
    <property type="match status" value="1"/>
</dbReference>
<comment type="subcellular location">
    <subcellularLocation>
        <location evidence="7">Cytoplasm</location>
    </subcellularLocation>
</comment>
<dbReference type="EMBL" id="UNSC01000001">
    <property type="protein sequence ID" value="SZD71269.1"/>
    <property type="molecule type" value="Genomic_DNA"/>
</dbReference>
<dbReference type="NCBIfam" id="TIGR00043">
    <property type="entry name" value="rRNA maturation RNase YbeY"/>
    <property type="match status" value="1"/>
</dbReference>
<dbReference type="GO" id="GO:0005737">
    <property type="term" value="C:cytoplasm"/>
    <property type="evidence" value="ECO:0007669"/>
    <property type="project" value="UniProtKB-SubCell"/>
</dbReference>
<feature type="binding site" evidence="7">
    <location>
        <position position="105"/>
    </location>
    <ligand>
        <name>Zn(2+)</name>
        <dbReference type="ChEBI" id="CHEBI:29105"/>
        <note>catalytic</note>
    </ligand>
</feature>
<dbReference type="AlphaFoldDB" id="A0A383TVS8"/>
<keyword evidence="2 7" id="KW-0540">Nuclease</keyword>
<dbReference type="GO" id="GO:0008270">
    <property type="term" value="F:zinc ion binding"/>
    <property type="evidence" value="ECO:0007669"/>
    <property type="project" value="UniProtKB-UniRule"/>
</dbReference>
<evidence type="ECO:0000256" key="6">
    <source>
        <dbReference type="ARBA" id="ARBA00022833"/>
    </source>
</evidence>
<feature type="binding site" evidence="7">
    <location>
        <position position="109"/>
    </location>
    <ligand>
        <name>Zn(2+)</name>
        <dbReference type="ChEBI" id="CHEBI:29105"/>
        <note>catalytic</note>
    </ligand>
</feature>
<comment type="similarity">
    <text evidence="1 7">Belongs to the endoribonuclease YbeY family.</text>
</comment>
<dbReference type="OrthoDB" id="9811984at2"/>
<keyword evidence="9" id="KW-1185">Reference proteome</keyword>
<evidence type="ECO:0000256" key="4">
    <source>
        <dbReference type="ARBA" id="ARBA00022759"/>
    </source>
</evidence>
<dbReference type="RefSeq" id="WP_119057306.1">
    <property type="nucleotide sequence ID" value="NZ_UNSC01000001.1"/>
</dbReference>
<dbReference type="PROSITE" id="PS01306">
    <property type="entry name" value="UPF0054"/>
    <property type="match status" value="1"/>
</dbReference>
<dbReference type="PANTHER" id="PTHR46986">
    <property type="entry name" value="ENDORIBONUCLEASE YBEY, CHLOROPLASTIC"/>
    <property type="match status" value="1"/>
</dbReference>
<keyword evidence="4 7" id="KW-0255">Endonuclease</keyword>
<dbReference type="SUPFAM" id="SSF55486">
    <property type="entry name" value="Metalloproteases ('zincins'), catalytic domain"/>
    <property type="match status" value="1"/>
</dbReference>
<keyword evidence="6 7" id="KW-0862">Zinc</keyword>
<dbReference type="Proteomes" id="UP000262142">
    <property type="component" value="Unassembled WGS sequence"/>
</dbReference>
<protein>
    <recommendedName>
        <fullName evidence="7">Endoribonuclease YbeY</fullName>
        <ecNumber evidence="7">3.1.-.-</ecNumber>
    </recommendedName>
</protein>
<accession>A0A383TVS8</accession>
<evidence type="ECO:0000256" key="2">
    <source>
        <dbReference type="ARBA" id="ARBA00022722"/>
    </source>
</evidence>
<feature type="binding site" evidence="7">
    <location>
        <position position="115"/>
    </location>
    <ligand>
        <name>Zn(2+)</name>
        <dbReference type="ChEBI" id="CHEBI:29105"/>
        <note>catalytic</note>
    </ligand>
</feature>
<dbReference type="GO" id="GO:0004222">
    <property type="term" value="F:metalloendopeptidase activity"/>
    <property type="evidence" value="ECO:0007669"/>
    <property type="project" value="InterPro"/>
</dbReference>
<gene>
    <name evidence="7" type="primary">ybeY</name>
    <name evidence="8" type="ORF">SAMEA104719789_00365</name>
</gene>
<comment type="cofactor">
    <cofactor evidence="7">
        <name>Zn(2+)</name>
        <dbReference type="ChEBI" id="CHEBI:29105"/>
    </cofactor>
    <text evidence="7">Binds 1 zinc ion.</text>
</comment>
<evidence type="ECO:0000313" key="9">
    <source>
        <dbReference type="Proteomes" id="UP000262142"/>
    </source>
</evidence>
<name>A0A383TVS8_9FLAO</name>
<keyword evidence="3 7" id="KW-0479">Metal-binding</keyword>
<sequence length="139" mass="16560">MLQFFSETRFKLQEQEIHQDWLFACADKFNREISDLNYIFCSDNYLLKINQQHLNHNYYTDIISFDYSDEHSVSGDIFISVDRVADNAFEYNEFFDVELARVMAHGLLHLVGFKDKTEEEANEMRLMENECLALLYAFD</sequence>